<dbReference type="Gene3D" id="3.10.420.10">
    <property type="entry name" value="SecB-like"/>
    <property type="match status" value="1"/>
</dbReference>
<accession>F2CDD3</accession>
<gene>
    <name evidence="1" type="ORF">HMPREF9391_0799</name>
</gene>
<comment type="caution">
    <text evidence="1">The sequence shown here is derived from an EMBL/GenBank/DDBJ whole genome shotgun (WGS) entry which is preliminary data.</text>
</comment>
<organism evidence="1 2">
    <name type="scientific">Streptococcus sanguinis SK408</name>
    <dbReference type="NCBI Taxonomy" id="888818"/>
    <lineage>
        <taxon>Bacteria</taxon>
        <taxon>Bacillati</taxon>
        <taxon>Bacillota</taxon>
        <taxon>Bacilli</taxon>
        <taxon>Lactobacillales</taxon>
        <taxon>Streptococcaceae</taxon>
        <taxon>Streptococcus</taxon>
    </lineage>
</organism>
<dbReference type="EMBL" id="AFBE01000005">
    <property type="protein sequence ID" value="EGF19573.1"/>
    <property type="molecule type" value="Genomic_DNA"/>
</dbReference>
<dbReference type="SUPFAM" id="SSF54611">
    <property type="entry name" value="SecB-like"/>
    <property type="match status" value="1"/>
</dbReference>
<evidence type="ECO:0000313" key="2">
    <source>
        <dbReference type="Proteomes" id="UP000004826"/>
    </source>
</evidence>
<dbReference type="InterPro" id="IPR035958">
    <property type="entry name" value="SecB-like_sf"/>
</dbReference>
<dbReference type="AlphaFoldDB" id="F2CDD3"/>
<dbReference type="InterPro" id="IPR009530">
    <property type="entry name" value="DUF1149"/>
</dbReference>
<name>F2CDD3_STRSA</name>
<dbReference type="Proteomes" id="UP000004826">
    <property type="component" value="Unassembled WGS sequence"/>
</dbReference>
<dbReference type="HOGENOM" id="CLU_141069_0_0_9"/>
<dbReference type="Pfam" id="PF06619">
    <property type="entry name" value="DUF1149"/>
    <property type="match status" value="1"/>
</dbReference>
<reference evidence="1 2" key="1">
    <citation type="submission" date="2011-02" db="EMBL/GenBank/DDBJ databases">
        <authorList>
            <person name="Muzny D."/>
            <person name="Qin X."/>
            <person name="Deng J."/>
            <person name="Jiang H."/>
            <person name="Liu Y."/>
            <person name="Qu J."/>
            <person name="Song X.-Z."/>
            <person name="Zhang L."/>
            <person name="Thornton R."/>
            <person name="Coyle M."/>
            <person name="Francisco L."/>
            <person name="Jackson L."/>
            <person name="Javaid M."/>
            <person name="Korchina V."/>
            <person name="Kovar C."/>
            <person name="Mata R."/>
            <person name="Mathew T."/>
            <person name="Ngo R."/>
            <person name="Nguyen L."/>
            <person name="Nguyen N."/>
            <person name="Okwuonu G."/>
            <person name="Ongeri F."/>
            <person name="Pham C."/>
            <person name="Simmons D."/>
            <person name="Wilczek-Boney K."/>
            <person name="Hale W."/>
            <person name="Jakkamsetti A."/>
            <person name="Pham P."/>
            <person name="Ruth R."/>
            <person name="San Lucas F."/>
            <person name="Warren J."/>
            <person name="Zhang J."/>
            <person name="Zhao Z."/>
            <person name="Zhou C."/>
            <person name="Zhu D."/>
            <person name="Lee S."/>
            <person name="Bess C."/>
            <person name="Blankenburg K."/>
            <person name="Forbes L."/>
            <person name="Fu Q."/>
            <person name="Gubbala S."/>
            <person name="Hirani K."/>
            <person name="Jayaseelan J.C."/>
            <person name="Lara F."/>
            <person name="Munidasa M."/>
            <person name="Palculict T."/>
            <person name="Patil S."/>
            <person name="Pu L.-L."/>
            <person name="Saada N."/>
            <person name="Tang L."/>
            <person name="Weissenberger G."/>
            <person name="Zhu Y."/>
            <person name="Hemphill L."/>
            <person name="Shang Y."/>
            <person name="Youmans B."/>
            <person name="Ayvaz T."/>
            <person name="Ross M."/>
            <person name="Santibanez J."/>
            <person name="Aqrawi P."/>
            <person name="Gross S."/>
            <person name="Joshi V."/>
            <person name="Fowler G."/>
            <person name="Nazareth L."/>
            <person name="Reid J."/>
            <person name="Worley K."/>
            <person name="Petrosino J."/>
            <person name="Highlander S."/>
            <person name="Gibbs R."/>
        </authorList>
    </citation>
    <scope>NUCLEOTIDE SEQUENCE [LARGE SCALE GENOMIC DNA]</scope>
    <source>
        <strain evidence="1 2">SK408</strain>
    </source>
</reference>
<dbReference type="PATRIC" id="fig|888818.3.peg.768"/>
<sequence>MRFFFVFSGLKILAWKLRSIYGIMGLSHIFRRIKMNIQREKEFVSQYHFDARNFEWEKENGTPETKVDVNFQLVKRDVEAHTTSLIVILTFMIVFENFVISGTISQANHIHGRLIEEPSEFDHDEVEELARPCLTMLNRLTYEVTEIALDLPGINLEF</sequence>
<evidence type="ECO:0000313" key="1">
    <source>
        <dbReference type="EMBL" id="EGF19573.1"/>
    </source>
</evidence>
<proteinExistence type="predicted"/>
<protein>
    <submittedName>
        <fullName evidence="1">Transposase</fullName>
    </submittedName>
</protein>